<organism evidence="1 2">
    <name type="scientific">Cinnamomum micranthum f. kanehirae</name>
    <dbReference type="NCBI Taxonomy" id="337451"/>
    <lineage>
        <taxon>Eukaryota</taxon>
        <taxon>Viridiplantae</taxon>
        <taxon>Streptophyta</taxon>
        <taxon>Embryophyta</taxon>
        <taxon>Tracheophyta</taxon>
        <taxon>Spermatophyta</taxon>
        <taxon>Magnoliopsida</taxon>
        <taxon>Magnoliidae</taxon>
        <taxon>Laurales</taxon>
        <taxon>Lauraceae</taxon>
        <taxon>Cinnamomum</taxon>
    </lineage>
</organism>
<dbReference type="PANTHER" id="PTHR23084">
    <property type="entry name" value="PHOSPHATIDYLINOSITOL-4-PHOSPHATE 5-KINASE RELATED"/>
    <property type="match status" value="1"/>
</dbReference>
<dbReference type="PANTHER" id="PTHR23084:SF263">
    <property type="entry name" value="MORN REPEAT-CONTAINING PROTEIN 1"/>
    <property type="match status" value="1"/>
</dbReference>
<gene>
    <name evidence="1" type="ORF">CKAN_02247300</name>
</gene>
<name>A0A3S3PLC4_9MAGN</name>
<dbReference type="SUPFAM" id="SSF82185">
    <property type="entry name" value="Histone H3 K4-specific methyltransferase SET7/9 N-terminal domain"/>
    <property type="match status" value="2"/>
</dbReference>
<dbReference type="AlphaFoldDB" id="A0A3S3PLC4"/>
<reference evidence="1 2" key="1">
    <citation type="journal article" date="2019" name="Nat. Plants">
        <title>Stout camphor tree genome fills gaps in understanding of flowering plant genome evolution.</title>
        <authorList>
            <person name="Chaw S.M."/>
            <person name="Liu Y.C."/>
            <person name="Wu Y.W."/>
            <person name="Wang H.Y."/>
            <person name="Lin C.I."/>
            <person name="Wu C.S."/>
            <person name="Ke H.M."/>
            <person name="Chang L.Y."/>
            <person name="Hsu C.Y."/>
            <person name="Yang H.T."/>
            <person name="Sudianto E."/>
            <person name="Hsu M.H."/>
            <person name="Wu K.P."/>
            <person name="Wang L.N."/>
            <person name="Leebens-Mack J.H."/>
            <person name="Tsai I.J."/>
        </authorList>
    </citation>
    <scope>NUCLEOTIDE SEQUENCE [LARGE SCALE GENOMIC DNA]</scope>
    <source>
        <strain evidence="2">cv. Chaw 1501</strain>
        <tissue evidence="1">Young leaves</tissue>
    </source>
</reference>
<comment type="caution">
    <text evidence="1">The sequence shown here is derived from an EMBL/GenBank/DDBJ whole genome shotgun (WGS) entry which is preliminary data.</text>
</comment>
<dbReference type="Proteomes" id="UP000283530">
    <property type="component" value="Unassembled WGS sequence"/>
</dbReference>
<evidence type="ECO:0000313" key="2">
    <source>
        <dbReference type="Proteomes" id="UP000283530"/>
    </source>
</evidence>
<evidence type="ECO:0000313" key="1">
    <source>
        <dbReference type="EMBL" id="RWR93233.1"/>
    </source>
</evidence>
<keyword evidence="2" id="KW-1185">Reference proteome</keyword>
<protein>
    <submittedName>
        <fullName evidence="1">Uncharacterized protein</fullName>
    </submittedName>
</protein>
<accession>A0A3S3PLC4</accession>
<dbReference type="STRING" id="337451.A0A3S3PLC4"/>
<dbReference type="EMBL" id="QPKB01000010">
    <property type="protein sequence ID" value="RWR93233.1"/>
    <property type="molecule type" value="Genomic_DNA"/>
</dbReference>
<sequence length="511" mass="58287">MGIYVLFYTGNWPNGIGKCVCYDGCLYQGLLSPGKLSDKAEIPRPSSAIYVGYIQRSCINGYDFLIECNGESCEGQRVMNQMHGYGRKGYGNGGVHEGWWRSEVLNGHDRQAGHWTSEVMCGEGILLWDSSYEYWRKLVEVPLNSYEVLNLTNGGILCGRWKKCTIVWNCRYYPLYVSFEWLKSYVRTDDAHSQLESTVWFFAKYGDLLVEVSIPDHANIVLESEFSVFQDGPLDEQKRLGEVICKVHGKYELMHVLQLGIRLHHQSYIFTILKRNLRRTPFSLSMEENGGGVSLNKVKGKEAKEGLVERLIENEDLYVLFHTRNWPKGIGKCVCYDGCLYKGLLSPGKLSDKGKIPRPSSAIYVGYIQDCCINGYHFLIESDGESCEGQRVMNQMHGYGRKGYGNGGVHEGWWRSEVLNGHDRQAGHWTSEVMCGEGILLWASSYEYWRKLVDEVPVNSCEVLNFTNGGILCGRWKKCTIVWNCRYYPLYVSFEWLKSHVLIGVFTSDNG</sequence>
<proteinExistence type="predicted"/>